<dbReference type="KEGG" id="ecw:EcE24377A_0549"/>
<reference evidence="2" key="1">
    <citation type="journal article" date="2008" name="J. Bacteriol.">
        <title>The pangenome structure of Escherichia coli: comparative genomic analysis of E. coli commensal and pathogenic isolates.</title>
        <authorList>
            <person name="Rasko D.A."/>
            <person name="Rosovitz M.J."/>
            <person name="Myers G.S."/>
            <person name="Mongodin E.F."/>
            <person name="Fricke W.F."/>
            <person name="Gajer P."/>
            <person name="Crabtree J."/>
            <person name="Sebaihia M."/>
            <person name="Thomson N.R."/>
            <person name="Chaudhuri R."/>
            <person name="Henderson I.R."/>
            <person name="Sperandio V."/>
            <person name="Ravel J."/>
        </authorList>
    </citation>
    <scope>NUCLEOTIDE SEQUENCE [LARGE SCALE GENOMIC DNA]</scope>
    <source>
        <strain evidence="2">E24377A / ETEC</strain>
    </source>
</reference>
<proteinExistence type="predicted"/>
<dbReference type="AlphaFoldDB" id="A7ZIS0"/>
<dbReference type="EMBL" id="CP000800">
    <property type="protein sequence ID" value="ABV20018.1"/>
    <property type="molecule type" value="Genomic_DNA"/>
</dbReference>
<gene>
    <name evidence="1" type="ordered locus">EcE24377A_0549</name>
</gene>
<dbReference type="Proteomes" id="UP000001122">
    <property type="component" value="Chromosome"/>
</dbReference>
<keyword evidence="2" id="KW-1185">Reference proteome</keyword>
<name>A7ZIS0_ECO24</name>
<sequence>MTALLTGKGILQNSRVSAGTSATSRQITLP</sequence>
<protein>
    <submittedName>
        <fullName evidence="1">Uncharacterized protein</fullName>
    </submittedName>
</protein>
<organism evidence="1 2">
    <name type="scientific">Escherichia coli O139:H28 (strain E24377A / ETEC)</name>
    <dbReference type="NCBI Taxonomy" id="331111"/>
    <lineage>
        <taxon>Bacteria</taxon>
        <taxon>Pseudomonadati</taxon>
        <taxon>Pseudomonadota</taxon>
        <taxon>Gammaproteobacteria</taxon>
        <taxon>Enterobacterales</taxon>
        <taxon>Enterobacteriaceae</taxon>
        <taxon>Escherichia</taxon>
    </lineage>
</organism>
<evidence type="ECO:0000313" key="2">
    <source>
        <dbReference type="Proteomes" id="UP000001122"/>
    </source>
</evidence>
<accession>A7ZIS0</accession>
<dbReference type="HOGENOM" id="CLU_3403238_0_0_6"/>
<evidence type="ECO:0000313" key="1">
    <source>
        <dbReference type="EMBL" id="ABV20018.1"/>
    </source>
</evidence>